<protein>
    <submittedName>
        <fullName evidence="3">Predicted protein</fullName>
    </submittedName>
</protein>
<organism evidence="4">
    <name type="scientific">Laccaria bicolor (strain S238N-H82 / ATCC MYA-4686)</name>
    <name type="common">Bicoloured deceiver</name>
    <name type="synonym">Laccaria laccata var. bicolor</name>
    <dbReference type="NCBI Taxonomy" id="486041"/>
    <lineage>
        <taxon>Eukaryota</taxon>
        <taxon>Fungi</taxon>
        <taxon>Dikarya</taxon>
        <taxon>Basidiomycota</taxon>
        <taxon>Agaricomycotina</taxon>
        <taxon>Agaricomycetes</taxon>
        <taxon>Agaricomycetidae</taxon>
        <taxon>Agaricales</taxon>
        <taxon>Agaricineae</taxon>
        <taxon>Hydnangiaceae</taxon>
        <taxon>Laccaria</taxon>
    </lineage>
</organism>
<dbReference type="EMBL" id="DS547159">
    <property type="protein sequence ID" value="EDQ99776.1"/>
    <property type="molecule type" value="Genomic_DNA"/>
</dbReference>
<dbReference type="KEGG" id="lbc:LACBIDRAFT_308154"/>
<dbReference type="Proteomes" id="UP000001194">
    <property type="component" value="Unassembled WGS sequence"/>
</dbReference>
<proteinExistence type="predicted"/>
<evidence type="ECO:0000313" key="2">
    <source>
        <dbReference type="EMBL" id="EDQ99776.1"/>
    </source>
</evidence>
<evidence type="ECO:0000313" key="4">
    <source>
        <dbReference type="Proteomes" id="UP000001194"/>
    </source>
</evidence>
<reference evidence="3 4" key="1">
    <citation type="journal article" date="2008" name="Nature">
        <title>The genome of Laccaria bicolor provides insights into mycorrhizal symbiosis.</title>
        <authorList>
            <person name="Martin F."/>
            <person name="Aerts A."/>
            <person name="Ahren D."/>
            <person name="Brun A."/>
            <person name="Danchin E.G.J."/>
            <person name="Duchaussoy F."/>
            <person name="Gibon J."/>
            <person name="Kohler A."/>
            <person name="Lindquist E."/>
            <person name="Pereda V."/>
            <person name="Salamov A."/>
            <person name="Shapiro H.J."/>
            <person name="Wuyts J."/>
            <person name="Blaudez D."/>
            <person name="Buee M."/>
            <person name="Brokstein P."/>
            <person name="Canbaeck B."/>
            <person name="Cohen D."/>
            <person name="Courty P.E."/>
            <person name="Coutinho P.M."/>
            <person name="Delaruelle C."/>
            <person name="Detter J.C."/>
            <person name="Deveau A."/>
            <person name="DiFazio S."/>
            <person name="Duplessis S."/>
            <person name="Fraissinet-Tachet L."/>
            <person name="Lucic E."/>
            <person name="Frey-Klett P."/>
            <person name="Fourrey C."/>
            <person name="Feussner I."/>
            <person name="Gay G."/>
            <person name="Grimwood J."/>
            <person name="Hoegger P.J."/>
            <person name="Jain P."/>
            <person name="Kilaru S."/>
            <person name="Labbe J."/>
            <person name="Lin Y.C."/>
            <person name="Legue V."/>
            <person name="Le Tacon F."/>
            <person name="Marmeisse R."/>
            <person name="Melayah D."/>
            <person name="Montanini B."/>
            <person name="Muratet M."/>
            <person name="Nehls U."/>
            <person name="Niculita-Hirzel H."/>
            <person name="Oudot-Le Secq M.P."/>
            <person name="Peter M."/>
            <person name="Quesneville H."/>
            <person name="Rajashekar B."/>
            <person name="Reich M."/>
            <person name="Rouhier N."/>
            <person name="Schmutz J."/>
            <person name="Yin T."/>
            <person name="Chalot M."/>
            <person name="Henrissat B."/>
            <person name="Kuees U."/>
            <person name="Lucas S."/>
            <person name="Van de Peer Y."/>
            <person name="Podila G.K."/>
            <person name="Polle A."/>
            <person name="Pukkila P.J."/>
            <person name="Richardson P.M."/>
            <person name="Rouze P."/>
            <person name="Sanders I.R."/>
            <person name="Stajich J.E."/>
            <person name="Tunlid A."/>
            <person name="Tuskan G."/>
            <person name="Grigoriev I.V."/>
        </authorList>
    </citation>
    <scope>NUCLEOTIDE SEQUENCE [LARGE SCALE GENOMIC DNA]</scope>
    <source>
        <strain evidence="4">S238N-H82 / ATCC MYA-4686</strain>
    </source>
</reference>
<feature type="transmembrane region" description="Helical" evidence="1">
    <location>
        <begin position="26"/>
        <end position="46"/>
    </location>
</feature>
<dbReference type="GeneID" id="6085213"/>
<dbReference type="InParanoid" id="B0DRQ3"/>
<dbReference type="RefSeq" id="XP_001886690.1">
    <property type="nucleotide sequence ID" value="XM_001886655.1"/>
</dbReference>
<keyword evidence="4" id="KW-1185">Reference proteome</keyword>
<dbReference type="GeneID" id="6082313"/>
<keyword evidence="1" id="KW-1133">Transmembrane helix</keyword>
<dbReference type="KEGG" id="lbc:LACBIDRAFT_315269"/>
<accession>B0DRQ3</accession>
<gene>
    <name evidence="3" type="ORF">LACBIDRAFT_308154</name>
    <name evidence="2" type="ORF">LACBIDRAFT_315269</name>
</gene>
<dbReference type="OrthoDB" id="410267at2759"/>
<dbReference type="AlphaFoldDB" id="B0DRQ3"/>
<dbReference type="HOGENOM" id="CLU_2979507_0_0_1"/>
<dbReference type="RefSeq" id="XP_001889612.1">
    <property type="nucleotide sequence ID" value="XM_001889577.1"/>
</dbReference>
<evidence type="ECO:0000313" key="3">
    <source>
        <dbReference type="EMBL" id="EDR02646.1"/>
    </source>
</evidence>
<keyword evidence="1" id="KW-0812">Transmembrane</keyword>
<evidence type="ECO:0000256" key="1">
    <source>
        <dbReference type="SAM" id="Phobius"/>
    </source>
</evidence>
<name>B0DRQ3_LACBS</name>
<sequence length="58" mass="6344">MVGLIIGVYASGPIWGRIVDRRGPRILLACGFMFLFGGYSGIRHLYDEGVPDDAAFQV</sequence>
<dbReference type="EMBL" id="DS547129">
    <property type="protein sequence ID" value="EDR02646.1"/>
    <property type="molecule type" value="Genomic_DNA"/>
</dbReference>
<keyword evidence="1" id="KW-0472">Membrane</keyword>